<protein>
    <submittedName>
        <fullName evidence="10">Stress-responsive transcriptional activator MSN2</fullName>
    </submittedName>
</protein>
<dbReference type="GO" id="GO:0000978">
    <property type="term" value="F:RNA polymerase II cis-regulatory region sequence-specific DNA binding"/>
    <property type="evidence" value="ECO:0007669"/>
    <property type="project" value="InterPro"/>
</dbReference>
<reference evidence="10" key="2">
    <citation type="submission" date="2020-01" db="EMBL/GenBank/DDBJ databases">
        <title>Population-level Yeast Reference Genomes.</title>
        <authorList>
            <person name="Yue J.-X."/>
        </authorList>
    </citation>
    <scope>NUCLEOTIDE SEQUENCE</scope>
    <source>
        <strain evidence="10">CBS432</strain>
    </source>
</reference>
<feature type="compositionally biased region" description="Low complexity" evidence="8">
    <location>
        <begin position="229"/>
        <end position="247"/>
    </location>
</feature>
<feature type="compositionally biased region" description="Low complexity" evidence="8">
    <location>
        <begin position="142"/>
        <end position="159"/>
    </location>
</feature>
<evidence type="ECO:0000256" key="2">
    <source>
        <dbReference type="ARBA" id="ARBA00022723"/>
    </source>
</evidence>
<dbReference type="PROSITE" id="PS50157">
    <property type="entry name" value="ZINC_FINGER_C2H2_2"/>
    <property type="match status" value="2"/>
</dbReference>
<name>A0A8B8UXA2_SACPA</name>
<dbReference type="Pfam" id="PF00096">
    <property type="entry name" value="zf-C2H2"/>
    <property type="match status" value="2"/>
</dbReference>
<dbReference type="OrthoDB" id="654211at2759"/>
<dbReference type="SUPFAM" id="SSF57667">
    <property type="entry name" value="beta-beta-alpha zinc fingers"/>
    <property type="match status" value="1"/>
</dbReference>
<evidence type="ECO:0000256" key="3">
    <source>
        <dbReference type="ARBA" id="ARBA00022737"/>
    </source>
</evidence>
<accession>A0A8B8UXA2</accession>
<dbReference type="PROSITE" id="PS00028">
    <property type="entry name" value="ZINC_FINGER_C2H2_1"/>
    <property type="match status" value="2"/>
</dbReference>
<feature type="compositionally biased region" description="Basic and acidic residues" evidence="8">
    <location>
        <begin position="91"/>
        <end position="107"/>
    </location>
</feature>
<feature type="domain" description="C2H2-type" evidence="9">
    <location>
        <begin position="677"/>
        <end position="704"/>
    </location>
</feature>
<dbReference type="PANTHER" id="PTHR40626:SF11">
    <property type="entry name" value="ZINC FINGER PROTEIN YPR022C"/>
    <property type="match status" value="1"/>
</dbReference>
<keyword evidence="3" id="KW-0677">Repeat</keyword>
<dbReference type="GeneID" id="54632738"/>
<feature type="compositionally biased region" description="Low complexity" evidence="8">
    <location>
        <begin position="111"/>
        <end position="125"/>
    </location>
</feature>
<gene>
    <name evidence="10" type="primary">MSN2</name>
    <name evidence="10" type="ORF">SPAR_M01610</name>
</gene>
<keyword evidence="6" id="KW-0539">Nucleus</keyword>
<feature type="compositionally biased region" description="Polar residues" evidence="8">
    <location>
        <begin position="160"/>
        <end position="221"/>
    </location>
</feature>
<keyword evidence="5" id="KW-0862">Zinc</keyword>
<keyword evidence="4 7" id="KW-0863">Zinc-finger</keyword>
<evidence type="ECO:0000256" key="4">
    <source>
        <dbReference type="ARBA" id="ARBA00022771"/>
    </source>
</evidence>
<dbReference type="InterPro" id="IPR036236">
    <property type="entry name" value="Znf_C2H2_sf"/>
</dbReference>
<dbReference type="FunFam" id="3.30.160.60:FF:000624">
    <property type="entry name" value="zinc finger protein 697"/>
    <property type="match status" value="1"/>
</dbReference>
<feature type="domain" description="C2H2-type" evidence="9">
    <location>
        <begin position="648"/>
        <end position="676"/>
    </location>
</feature>
<keyword evidence="2" id="KW-0479">Metal-binding</keyword>
<dbReference type="GO" id="GO:0005634">
    <property type="term" value="C:nucleus"/>
    <property type="evidence" value="ECO:0007669"/>
    <property type="project" value="UniProtKB-SubCell"/>
</dbReference>
<evidence type="ECO:0000256" key="8">
    <source>
        <dbReference type="SAM" id="MobiDB-lite"/>
    </source>
</evidence>
<feature type="compositionally biased region" description="Polar residues" evidence="8">
    <location>
        <begin position="77"/>
        <end position="90"/>
    </location>
</feature>
<feature type="compositionally biased region" description="Low complexity" evidence="8">
    <location>
        <begin position="597"/>
        <end position="607"/>
    </location>
</feature>
<dbReference type="SMART" id="SM00355">
    <property type="entry name" value="ZnF_C2H2"/>
    <property type="match status" value="2"/>
</dbReference>
<evidence type="ECO:0000256" key="7">
    <source>
        <dbReference type="PROSITE-ProRule" id="PRU00042"/>
    </source>
</evidence>
<evidence type="ECO:0000313" key="10">
    <source>
        <dbReference type="RefSeq" id="XP_033768348.1"/>
    </source>
</evidence>
<dbReference type="AlphaFoldDB" id="A0A8B8UXA2"/>
<dbReference type="Gene3D" id="3.30.160.60">
    <property type="entry name" value="Classic Zinc Finger"/>
    <property type="match status" value="2"/>
</dbReference>
<feature type="region of interest" description="Disordered" evidence="8">
    <location>
        <begin position="384"/>
        <end position="405"/>
    </location>
</feature>
<evidence type="ECO:0000259" key="9">
    <source>
        <dbReference type="PROSITE" id="PS50157"/>
    </source>
</evidence>
<dbReference type="VEuPathDB" id="FungiDB:SPAR_M01610"/>
<reference evidence="10" key="1">
    <citation type="journal article" date="2017" name="Nat. Genet.">
        <title>Contrasting evolutionary genome dynamics between domesticated and wild yeasts.</title>
        <authorList>
            <person name="Yue J.X."/>
            <person name="Li J."/>
            <person name="Aigrain L."/>
            <person name="Hallin J."/>
            <person name="Persson K."/>
            <person name="Oliver K."/>
            <person name="Bergstrom A."/>
            <person name="Coupland P."/>
            <person name="Warringer J."/>
            <person name="Lagomarsino M.C."/>
            <person name="Fischer G."/>
            <person name="Durbin R."/>
            <person name="Liti G."/>
        </authorList>
    </citation>
    <scope>NUCLEOTIDE SEQUENCE</scope>
    <source>
        <strain evidence="10">CBS432</strain>
    </source>
</reference>
<dbReference type="GO" id="GO:0000785">
    <property type="term" value="C:chromatin"/>
    <property type="evidence" value="ECO:0007669"/>
    <property type="project" value="TreeGrafter"/>
</dbReference>
<feature type="region of interest" description="Disordered" evidence="8">
    <location>
        <begin position="317"/>
        <end position="363"/>
    </location>
</feature>
<dbReference type="KEGG" id="spao:SPAR_M01610"/>
<dbReference type="RefSeq" id="XP_033768348.1">
    <property type="nucleotide sequence ID" value="XM_033912457.1"/>
</dbReference>
<dbReference type="InterPro" id="IPR013087">
    <property type="entry name" value="Znf_C2H2_type"/>
</dbReference>
<evidence type="ECO:0000256" key="6">
    <source>
        <dbReference type="ARBA" id="ARBA00023242"/>
    </source>
</evidence>
<reference evidence="10" key="3">
    <citation type="submission" date="2025-07" db="EMBL/GenBank/DDBJ databases">
        <authorList>
            <consortium name="NCBI Genome Project"/>
        </authorList>
    </citation>
    <scope>NUCLEOTIDE SEQUENCE</scope>
    <source>
        <strain evidence="10">CBS432</strain>
    </source>
</reference>
<comment type="subcellular location">
    <subcellularLocation>
        <location evidence="1">Nucleus</location>
    </subcellularLocation>
</comment>
<feature type="region of interest" description="Disordered" evidence="8">
    <location>
        <begin position="597"/>
        <end position="635"/>
    </location>
</feature>
<reference evidence="10" key="4">
    <citation type="submission" date="2025-08" db="UniProtKB">
        <authorList>
            <consortium name="RefSeq"/>
        </authorList>
    </citation>
    <scope>IDENTIFICATION</scope>
    <source>
        <strain evidence="10">CBS432</strain>
    </source>
</reference>
<dbReference type="GO" id="GO:0000981">
    <property type="term" value="F:DNA-binding transcription factor activity, RNA polymerase II-specific"/>
    <property type="evidence" value="ECO:0007669"/>
    <property type="project" value="InterPro"/>
</dbReference>
<feature type="region of interest" description="Disordered" evidence="8">
    <location>
        <begin position="64"/>
        <end position="247"/>
    </location>
</feature>
<sequence length="705" mass="77987">MTIDHDFNGEDILFPIESMSSMQYTENNNPNNINNDIIPYSLDIKNTVLDGADLSNIQTQETPLTLGLPPLSFDSPLPTTETIPSTTDNSLHLKADSNKNRNARTNENDSENNNATNNANASGANQYTTLTSPYPMNDILYNMNNPLQSPSPSSVPQNPAINSLVNTTNNETNLSPQTSNGNETLVSPRVQQQTSANDNRLSFPNAANSNLFIDTNPNNLNEKLRNQLNSDTNSYSNSISNSNSNSTGNLNSSYFNSLNIDSMLDDYVSSDLLLNDDDDDTNLSRRRFSDVITNQFPSITNSRNSISHSLDLWNHPKINSNNRNTNVNVNSNSTSSSNASPNTTTANANADPNIAGNPNNNDATIDNELTQILNEYNMNFNDNLGTSTSSRNKSACPNSFDANTMTKINPSQQLQQQLNRFQHKQLTSSHNNSSTNMKSFNSDLYSRRQRASLPIIDDSLNYGVVNKQDEDPKNDMPPNSNSASSQQFIKPSMILSDNASVIAKVATTGMNSEMSFLTEEGEQNTNTTPNFDLSMTQMNMAPLSPASSSSTSLATNHFYHHFPQQGHHAMNSKIGSSLRRRKSAVPLMATVPLSNQQNNISSSSVNSTGNGAGVTKERRPSYRRKSMTPSRRSSVVMESTKELEEKPFHCHICPKSFKRSEHLKRHVRSVHSNERPFACHICDKKFSRSDNLSQHIKTHKKHGDI</sequence>
<dbReference type="PANTHER" id="PTHR40626">
    <property type="entry name" value="MIP31509P"/>
    <property type="match status" value="1"/>
</dbReference>
<feature type="compositionally biased region" description="Low complexity" evidence="8">
    <location>
        <begin position="319"/>
        <end position="350"/>
    </location>
</feature>
<dbReference type="InterPro" id="IPR051059">
    <property type="entry name" value="VerF-like"/>
</dbReference>
<evidence type="ECO:0000256" key="1">
    <source>
        <dbReference type="ARBA" id="ARBA00004123"/>
    </source>
</evidence>
<dbReference type="GO" id="GO:0008270">
    <property type="term" value="F:zinc ion binding"/>
    <property type="evidence" value="ECO:0007669"/>
    <property type="project" value="UniProtKB-KW"/>
</dbReference>
<proteinExistence type="predicted"/>
<evidence type="ECO:0000256" key="5">
    <source>
        <dbReference type="ARBA" id="ARBA00022833"/>
    </source>
</evidence>
<feature type="region of interest" description="Disordered" evidence="8">
    <location>
        <begin position="465"/>
        <end position="485"/>
    </location>
</feature>
<organism evidence="10">
    <name type="scientific">Saccharomyces paradoxus</name>
    <name type="common">Yeast</name>
    <name type="synonym">Saccharomyces douglasii</name>
    <dbReference type="NCBI Taxonomy" id="27291"/>
    <lineage>
        <taxon>Eukaryota</taxon>
        <taxon>Fungi</taxon>
        <taxon>Dikarya</taxon>
        <taxon>Ascomycota</taxon>
        <taxon>Saccharomycotina</taxon>
        <taxon>Saccharomycetes</taxon>
        <taxon>Saccharomycetales</taxon>
        <taxon>Saccharomycetaceae</taxon>
        <taxon>Saccharomyces</taxon>
    </lineage>
</organism>
<dbReference type="FunFam" id="3.30.160.60:FF:001845">
    <property type="entry name" value="Transcription factor Msn2p"/>
    <property type="match status" value="1"/>
</dbReference>